<dbReference type="EMBL" id="LAZR01038548">
    <property type="protein sequence ID" value="KKL19270.1"/>
    <property type="molecule type" value="Genomic_DNA"/>
</dbReference>
<name>A0A0F9BC62_9ZZZZ</name>
<accession>A0A0F9BC62</accession>
<dbReference type="AlphaFoldDB" id="A0A0F9BC62"/>
<evidence type="ECO:0000256" key="1">
    <source>
        <dbReference type="SAM" id="MobiDB-lite"/>
    </source>
</evidence>
<reference evidence="2" key="1">
    <citation type="journal article" date="2015" name="Nature">
        <title>Complex archaea that bridge the gap between prokaryotes and eukaryotes.</title>
        <authorList>
            <person name="Spang A."/>
            <person name="Saw J.H."/>
            <person name="Jorgensen S.L."/>
            <person name="Zaremba-Niedzwiedzka K."/>
            <person name="Martijn J."/>
            <person name="Lind A.E."/>
            <person name="van Eijk R."/>
            <person name="Schleper C."/>
            <person name="Guy L."/>
            <person name="Ettema T.J."/>
        </authorList>
    </citation>
    <scope>NUCLEOTIDE SEQUENCE</scope>
</reference>
<gene>
    <name evidence="2" type="ORF">LCGC14_2467180</name>
</gene>
<feature type="region of interest" description="Disordered" evidence="1">
    <location>
        <begin position="1"/>
        <end position="25"/>
    </location>
</feature>
<evidence type="ECO:0000313" key="2">
    <source>
        <dbReference type="EMBL" id="KKL19270.1"/>
    </source>
</evidence>
<feature type="non-terminal residue" evidence="2">
    <location>
        <position position="87"/>
    </location>
</feature>
<proteinExistence type="predicted"/>
<protein>
    <submittedName>
        <fullName evidence="2">Uncharacterized protein</fullName>
    </submittedName>
</protein>
<feature type="compositionally biased region" description="Basic and acidic residues" evidence="1">
    <location>
        <begin position="1"/>
        <end position="21"/>
    </location>
</feature>
<organism evidence="2">
    <name type="scientific">marine sediment metagenome</name>
    <dbReference type="NCBI Taxonomy" id="412755"/>
    <lineage>
        <taxon>unclassified sequences</taxon>
        <taxon>metagenomes</taxon>
        <taxon>ecological metagenomes</taxon>
    </lineage>
</organism>
<comment type="caution">
    <text evidence="2">The sequence shown here is derived from an EMBL/GenBank/DDBJ whole genome shotgun (WGS) entry which is preliminary data.</text>
</comment>
<sequence length="87" mass="10017">MNTKGNDVKRPKNAKGHDFSKKSKVSVWASQHPYQDVPEVYFDETFSRNNTRAINTWSKNFNLKYFNPENMETNGAHEGTVPIKKAV</sequence>
<dbReference type="Pfam" id="PF14112">
    <property type="entry name" value="DUF4284"/>
    <property type="match status" value="1"/>
</dbReference>
<dbReference type="InterPro" id="IPR025560">
    <property type="entry name" value="Imm22"/>
</dbReference>